<proteinExistence type="predicted"/>
<evidence type="ECO:0000313" key="1">
    <source>
        <dbReference type="EMBL" id="ORZ30240.1"/>
    </source>
</evidence>
<gene>
    <name evidence="1" type="ORF">BCR44DRAFT_1445406</name>
</gene>
<protein>
    <submittedName>
        <fullName evidence="1">Uncharacterized protein</fullName>
    </submittedName>
</protein>
<comment type="caution">
    <text evidence="1">The sequence shown here is derived from an EMBL/GenBank/DDBJ whole genome shotgun (WGS) entry which is preliminary data.</text>
</comment>
<dbReference type="AlphaFoldDB" id="A0A1Y2H6Q9"/>
<evidence type="ECO:0000313" key="2">
    <source>
        <dbReference type="Proteomes" id="UP000193411"/>
    </source>
</evidence>
<sequence>MNMQLMSCRAHRPDTGGRFASPCPCPSPIPCLPLTLPPYVSRATHHVPGRHFGPHSSTANLGRRTCILGEYASPIQTVGG</sequence>
<feature type="non-terminal residue" evidence="1">
    <location>
        <position position="80"/>
    </location>
</feature>
<dbReference type="EMBL" id="MCFL01000092">
    <property type="protein sequence ID" value="ORZ30240.1"/>
    <property type="molecule type" value="Genomic_DNA"/>
</dbReference>
<keyword evidence="2" id="KW-1185">Reference proteome</keyword>
<dbReference type="Proteomes" id="UP000193411">
    <property type="component" value="Unassembled WGS sequence"/>
</dbReference>
<name>A0A1Y2H6Q9_9FUNG</name>
<accession>A0A1Y2H6Q9</accession>
<organism evidence="1 2">
    <name type="scientific">Catenaria anguillulae PL171</name>
    <dbReference type="NCBI Taxonomy" id="765915"/>
    <lineage>
        <taxon>Eukaryota</taxon>
        <taxon>Fungi</taxon>
        <taxon>Fungi incertae sedis</taxon>
        <taxon>Blastocladiomycota</taxon>
        <taxon>Blastocladiomycetes</taxon>
        <taxon>Blastocladiales</taxon>
        <taxon>Catenariaceae</taxon>
        <taxon>Catenaria</taxon>
    </lineage>
</organism>
<reference evidence="1 2" key="1">
    <citation type="submission" date="2016-07" db="EMBL/GenBank/DDBJ databases">
        <title>Pervasive Adenine N6-methylation of Active Genes in Fungi.</title>
        <authorList>
            <consortium name="DOE Joint Genome Institute"/>
            <person name="Mondo S.J."/>
            <person name="Dannebaum R.O."/>
            <person name="Kuo R.C."/>
            <person name="Labutti K."/>
            <person name="Haridas S."/>
            <person name="Kuo A."/>
            <person name="Salamov A."/>
            <person name="Ahrendt S.R."/>
            <person name="Lipzen A."/>
            <person name="Sullivan W."/>
            <person name="Andreopoulos W.B."/>
            <person name="Clum A."/>
            <person name="Lindquist E."/>
            <person name="Daum C."/>
            <person name="Ramamoorthy G.K."/>
            <person name="Gryganskyi A."/>
            <person name="Culley D."/>
            <person name="Magnuson J.K."/>
            <person name="James T.Y."/>
            <person name="O'Malley M.A."/>
            <person name="Stajich J.E."/>
            <person name="Spatafora J.W."/>
            <person name="Visel A."/>
            <person name="Grigoriev I.V."/>
        </authorList>
    </citation>
    <scope>NUCLEOTIDE SEQUENCE [LARGE SCALE GENOMIC DNA]</scope>
    <source>
        <strain evidence="1 2">PL171</strain>
    </source>
</reference>